<dbReference type="PANTHER" id="PTHR15615:SF36">
    <property type="entry name" value="PHO85 CYCLIN-5"/>
    <property type="match status" value="1"/>
</dbReference>
<keyword evidence="3" id="KW-1185">Reference proteome</keyword>
<dbReference type="PANTHER" id="PTHR15615">
    <property type="match status" value="1"/>
</dbReference>
<evidence type="ECO:0000256" key="1">
    <source>
        <dbReference type="SAM" id="MobiDB-lite"/>
    </source>
</evidence>
<protein>
    <submittedName>
        <fullName evidence="2">PHO85 cyclin-5</fullName>
    </submittedName>
</protein>
<gene>
    <name evidence="2" type="primary">PCL5_13</name>
    <name evidence="2" type="ORF">K7432_007020</name>
</gene>
<accession>A0ABR2W0R5</accession>
<dbReference type="Pfam" id="PF08613">
    <property type="entry name" value="Cyclin"/>
    <property type="match status" value="1"/>
</dbReference>
<proteinExistence type="predicted"/>
<sequence>MNTTASMKSHQFTRTDLIDTLIDETVLFIQYIWPHEGSQVQTIPLRMYIQEILRRSRSSFSTLLTALIYLFRLKTALAKRGKHPDQQESRSQCGRRMFLSAIIVATKFLQDKGIANTAWSRLSGLSVKEINANERIFLELLEYNIFVNSPLFSWWSTLLIDKIDSSPDIPKSLPVDESKLKVILPAPVKSWKKIPQIGYSPYSSIQRKQKLAHLPYSCPNPPPLNMELSPPFVESSSSEDEE</sequence>
<name>A0ABR2W0R5_9FUNG</name>
<feature type="region of interest" description="Disordered" evidence="1">
    <location>
        <begin position="216"/>
        <end position="242"/>
    </location>
</feature>
<dbReference type="EMBL" id="JASJQH010007206">
    <property type="protein sequence ID" value="KAK9712647.1"/>
    <property type="molecule type" value="Genomic_DNA"/>
</dbReference>
<dbReference type="InterPro" id="IPR013922">
    <property type="entry name" value="Cyclin_PHO80-like"/>
</dbReference>
<reference evidence="2 3" key="1">
    <citation type="submission" date="2023-04" db="EMBL/GenBank/DDBJ databases">
        <title>Genome of Basidiobolus ranarum AG-B5.</title>
        <authorList>
            <person name="Stajich J.E."/>
            <person name="Carter-House D."/>
            <person name="Gryganskyi A."/>
        </authorList>
    </citation>
    <scope>NUCLEOTIDE SEQUENCE [LARGE SCALE GENOMIC DNA]</scope>
    <source>
        <strain evidence="2 3">AG-B5</strain>
    </source>
</reference>
<evidence type="ECO:0000313" key="3">
    <source>
        <dbReference type="Proteomes" id="UP001479436"/>
    </source>
</evidence>
<dbReference type="Proteomes" id="UP001479436">
    <property type="component" value="Unassembled WGS sequence"/>
</dbReference>
<organism evidence="2 3">
    <name type="scientific">Basidiobolus ranarum</name>
    <dbReference type="NCBI Taxonomy" id="34480"/>
    <lineage>
        <taxon>Eukaryota</taxon>
        <taxon>Fungi</taxon>
        <taxon>Fungi incertae sedis</taxon>
        <taxon>Zoopagomycota</taxon>
        <taxon>Entomophthoromycotina</taxon>
        <taxon>Basidiobolomycetes</taxon>
        <taxon>Basidiobolales</taxon>
        <taxon>Basidiobolaceae</taxon>
        <taxon>Basidiobolus</taxon>
    </lineage>
</organism>
<dbReference type="Gene3D" id="1.10.472.10">
    <property type="entry name" value="Cyclin-like"/>
    <property type="match status" value="1"/>
</dbReference>
<dbReference type="CDD" id="cd20557">
    <property type="entry name" value="CYCLIN_ScPCL1-like"/>
    <property type="match status" value="1"/>
</dbReference>
<evidence type="ECO:0000313" key="2">
    <source>
        <dbReference type="EMBL" id="KAK9712647.1"/>
    </source>
</evidence>
<comment type="caution">
    <text evidence="2">The sequence shown here is derived from an EMBL/GenBank/DDBJ whole genome shotgun (WGS) entry which is preliminary data.</text>
</comment>